<name>A0AC34FT85_9BILA</name>
<proteinExistence type="predicted"/>
<dbReference type="Proteomes" id="UP000887579">
    <property type="component" value="Unplaced"/>
</dbReference>
<protein>
    <submittedName>
        <fullName evidence="2">Uncharacterized protein</fullName>
    </submittedName>
</protein>
<evidence type="ECO:0000313" key="2">
    <source>
        <dbReference type="WBParaSite" id="ES5_v2.g20535.t1"/>
    </source>
</evidence>
<evidence type="ECO:0000313" key="1">
    <source>
        <dbReference type="Proteomes" id="UP000887579"/>
    </source>
</evidence>
<sequence>MKLLAIFMFLGVGVAVSSAIYFPCMGKPDGENPICGGRHECKNQECVFKEHREKRSAIGSPCKTDTQCSSGHFCLFGYCSSNGTKNTVEHLKTAKRIRTHKKLATKKIKKRSISWPHCVDDFECKIFEKCLGGVCRIDGPRN</sequence>
<dbReference type="WBParaSite" id="ES5_v2.g20535.t1">
    <property type="protein sequence ID" value="ES5_v2.g20535.t1"/>
    <property type="gene ID" value="ES5_v2.g20535"/>
</dbReference>
<organism evidence="1 2">
    <name type="scientific">Panagrolaimus sp. ES5</name>
    <dbReference type="NCBI Taxonomy" id="591445"/>
    <lineage>
        <taxon>Eukaryota</taxon>
        <taxon>Metazoa</taxon>
        <taxon>Ecdysozoa</taxon>
        <taxon>Nematoda</taxon>
        <taxon>Chromadorea</taxon>
        <taxon>Rhabditida</taxon>
        <taxon>Tylenchina</taxon>
        <taxon>Panagrolaimomorpha</taxon>
        <taxon>Panagrolaimoidea</taxon>
        <taxon>Panagrolaimidae</taxon>
        <taxon>Panagrolaimus</taxon>
    </lineage>
</organism>
<accession>A0AC34FT85</accession>
<reference evidence="2" key="1">
    <citation type="submission" date="2022-11" db="UniProtKB">
        <authorList>
            <consortium name="WormBaseParasite"/>
        </authorList>
    </citation>
    <scope>IDENTIFICATION</scope>
</reference>